<dbReference type="GO" id="GO:0016829">
    <property type="term" value="F:lyase activity"/>
    <property type="evidence" value="ECO:0007669"/>
    <property type="project" value="UniProtKB-KW"/>
</dbReference>
<dbReference type="Pfam" id="PF01053">
    <property type="entry name" value="Cys_Met_Meta_PP"/>
    <property type="match status" value="1"/>
</dbReference>
<comment type="caution">
    <text evidence="8">The sequence shown here is derived from an EMBL/GenBank/DDBJ whole genome shotgun (WGS) entry which is preliminary data.</text>
</comment>
<keyword evidence="8" id="KW-0456">Lyase</keyword>
<dbReference type="PIRSF" id="PIRSF001434">
    <property type="entry name" value="CGS"/>
    <property type="match status" value="1"/>
</dbReference>
<dbReference type="RefSeq" id="WP_106540229.1">
    <property type="nucleotide sequence ID" value="NZ_BLAU01000001.1"/>
</dbReference>
<evidence type="ECO:0000313" key="9">
    <source>
        <dbReference type="Proteomes" id="UP000240621"/>
    </source>
</evidence>
<dbReference type="Gene3D" id="3.90.1150.10">
    <property type="entry name" value="Aspartate Aminotransferase, domain 1"/>
    <property type="match status" value="1"/>
</dbReference>
<dbReference type="InterPro" id="IPR000277">
    <property type="entry name" value="Cys/Met-Metab_PyrdxlP-dep_enz"/>
</dbReference>
<reference evidence="7 10" key="2">
    <citation type="submission" date="2019-10" db="EMBL/GenBank/DDBJ databases">
        <title>Prolixibacter strains distinguished by the presence of nitrate reductase genes were adept at nitrate-dependent anaerobic corrosion of metallic iron and carbon steel.</title>
        <authorList>
            <person name="Iino T."/>
            <person name="Shono N."/>
            <person name="Ito K."/>
            <person name="Nakamura R."/>
            <person name="Sueoka K."/>
            <person name="Harayama S."/>
            <person name="Ohkuma M."/>
        </authorList>
    </citation>
    <scope>NUCLEOTIDE SEQUENCE [LARGE SCALE GENOMIC DNA]</scope>
    <source>
        <strain evidence="7 10">MIC1-1</strain>
    </source>
</reference>
<comment type="similarity">
    <text evidence="2 6">Belongs to the trans-sulfuration enzymes family.</text>
</comment>
<reference evidence="8 9" key="1">
    <citation type="submission" date="2018-03" db="EMBL/GenBank/DDBJ databases">
        <title>Genomic Encyclopedia of Archaeal and Bacterial Type Strains, Phase II (KMG-II): from individual species to whole genera.</title>
        <authorList>
            <person name="Goeker M."/>
        </authorList>
    </citation>
    <scope>NUCLEOTIDE SEQUENCE [LARGE SCALE GENOMIC DNA]</scope>
    <source>
        <strain evidence="8 9">DSM 27267</strain>
    </source>
</reference>
<evidence type="ECO:0000256" key="5">
    <source>
        <dbReference type="PIRSR" id="PIRSR001434-2"/>
    </source>
</evidence>
<dbReference type="PANTHER" id="PTHR43797">
    <property type="entry name" value="HOMOCYSTEINE/CYSTEINE SYNTHASE"/>
    <property type="match status" value="1"/>
</dbReference>
<evidence type="ECO:0000313" key="10">
    <source>
        <dbReference type="Proteomes" id="UP000396862"/>
    </source>
</evidence>
<dbReference type="GO" id="GO:0006535">
    <property type="term" value="P:cysteine biosynthetic process from serine"/>
    <property type="evidence" value="ECO:0007669"/>
    <property type="project" value="TreeGrafter"/>
</dbReference>
<keyword evidence="3" id="KW-0808">Transferase</keyword>
<dbReference type="GO" id="GO:0030170">
    <property type="term" value="F:pyridoxal phosphate binding"/>
    <property type="evidence" value="ECO:0007669"/>
    <property type="project" value="InterPro"/>
</dbReference>
<accession>A0A2P8CJP6</accession>
<evidence type="ECO:0000313" key="7">
    <source>
        <dbReference type="EMBL" id="GET19787.1"/>
    </source>
</evidence>
<dbReference type="AlphaFoldDB" id="A0A2P8CJP6"/>
<sequence length="413" mass="46491">MKGLNTRLIHGDENDSYQGDVRSLKTPVFQTAAYDFEDSASVERAFRGESDSFVYSRISNPTVRELEVRLKSLANAQSSLSVSSGMAAISSTILSICDTGDNIVASKYLFGNTYSFFTKTLKSLGIYVKFVDPENPAEVEQNIDAQTRAIFLEVITNPQLIVFDFERISEIAKQKKVLLILDNSLLTPYLFQSHKYGVDIEVLSTTKFISGGATSIGGAVFTYLSDKWQYIPKLQENFQMYGNAAFEKKLRKELFSNLGCCLSPQNAWLQMLGLETLTLRIDRICENAHNLASWLSAQEKVQRVEYSSLETSPYYQLSKKYFNSKVGCLVGVELKSKKQCFDFMDALKVIRRGTNFCDNKSMIIHPSSTIYCDLSDETKDSFKIPNTLIRLGVGLEDIEDLKSDIQQALEKIN</sequence>
<dbReference type="PANTHER" id="PTHR43797:SF2">
    <property type="entry name" value="HOMOCYSTEINE_CYSTEINE SYNTHASE"/>
    <property type="match status" value="1"/>
</dbReference>
<evidence type="ECO:0000256" key="1">
    <source>
        <dbReference type="ARBA" id="ARBA00001933"/>
    </source>
</evidence>
<dbReference type="FunFam" id="3.40.640.10:FF:000046">
    <property type="entry name" value="Cystathionine gamma-lyase"/>
    <property type="match status" value="1"/>
</dbReference>
<proteinExistence type="inferred from homology"/>
<dbReference type="InterPro" id="IPR015422">
    <property type="entry name" value="PyrdxlP-dep_Trfase_small"/>
</dbReference>
<evidence type="ECO:0000256" key="6">
    <source>
        <dbReference type="RuleBase" id="RU362118"/>
    </source>
</evidence>
<dbReference type="InterPro" id="IPR006235">
    <property type="entry name" value="OAc-hSer/O-AcSer_sulfhydrylase"/>
</dbReference>
<keyword evidence="10" id="KW-1185">Reference proteome</keyword>
<comment type="cofactor">
    <cofactor evidence="1 6">
        <name>pyridoxal 5'-phosphate</name>
        <dbReference type="ChEBI" id="CHEBI:597326"/>
    </cofactor>
</comment>
<organism evidence="8 9">
    <name type="scientific">Prolixibacter denitrificans</name>
    <dbReference type="NCBI Taxonomy" id="1541063"/>
    <lineage>
        <taxon>Bacteria</taxon>
        <taxon>Pseudomonadati</taxon>
        <taxon>Bacteroidota</taxon>
        <taxon>Bacteroidia</taxon>
        <taxon>Marinilabiliales</taxon>
        <taxon>Prolixibacteraceae</taxon>
        <taxon>Prolixibacter</taxon>
    </lineage>
</organism>
<dbReference type="Proteomes" id="UP000240621">
    <property type="component" value="Unassembled WGS sequence"/>
</dbReference>
<dbReference type="InterPro" id="IPR015421">
    <property type="entry name" value="PyrdxlP-dep_Trfase_major"/>
</dbReference>
<evidence type="ECO:0000313" key="8">
    <source>
        <dbReference type="EMBL" id="PSK85163.1"/>
    </source>
</evidence>
<dbReference type="GO" id="GO:0071269">
    <property type="term" value="P:L-homocysteine biosynthetic process"/>
    <property type="evidence" value="ECO:0007669"/>
    <property type="project" value="TreeGrafter"/>
</dbReference>
<dbReference type="Proteomes" id="UP000396862">
    <property type="component" value="Unassembled WGS sequence"/>
</dbReference>
<dbReference type="OrthoDB" id="9803729at2"/>
<evidence type="ECO:0000256" key="4">
    <source>
        <dbReference type="ARBA" id="ARBA00022898"/>
    </source>
</evidence>
<name>A0A2P8CJP6_9BACT</name>
<dbReference type="Gene3D" id="3.40.640.10">
    <property type="entry name" value="Type I PLP-dependent aspartate aminotransferase-like (Major domain)"/>
    <property type="match status" value="1"/>
</dbReference>
<evidence type="ECO:0000256" key="3">
    <source>
        <dbReference type="ARBA" id="ARBA00022679"/>
    </source>
</evidence>
<dbReference type="GO" id="GO:0019346">
    <property type="term" value="P:transsulfuration"/>
    <property type="evidence" value="ECO:0007669"/>
    <property type="project" value="InterPro"/>
</dbReference>
<gene>
    <name evidence="8" type="ORF">CLV93_101115</name>
    <name evidence="7" type="ORF">JCM18694_00330</name>
</gene>
<feature type="modified residue" description="N6-(pyridoxal phosphate)lysine" evidence="5">
    <location>
        <position position="207"/>
    </location>
</feature>
<dbReference type="EMBL" id="BLAU01000001">
    <property type="protein sequence ID" value="GET19787.1"/>
    <property type="molecule type" value="Genomic_DNA"/>
</dbReference>
<keyword evidence="4 5" id="KW-0663">Pyridoxal phosphate</keyword>
<dbReference type="SUPFAM" id="SSF53383">
    <property type="entry name" value="PLP-dependent transferases"/>
    <property type="match status" value="1"/>
</dbReference>
<evidence type="ECO:0000256" key="2">
    <source>
        <dbReference type="ARBA" id="ARBA00009077"/>
    </source>
</evidence>
<dbReference type="InterPro" id="IPR015424">
    <property type="entry name" value="PyrdxlP-dep_Trfase"/>
</dbReference>
<dbReference type="GO" id="GO:0004124">
    <property type="term" value="F:cysteine synthase activity"/>
    <property type="evidence" value="ECO:0007669"/>
    <property type="project" value="TreeGrafter"/>
</dbReference>
<dbReference type="GO" id="GO:0003961">
    <property type="term" value="F:O-acetylhomoserine aminocarboxypropyltransferase activity"/>
    <property type="evidence" value="ECO:0007669"/>
    <property type="project" value="TreeGrafter"/>
</dbReference>
<protein>
    <submittedName>
        <fullName evidence="8">O-acetylhomoserine (Thiol)-lyase</fullName>
    </submittedName>
    <submittedName>
        <fullName evidence="7">O-acetylhomoserine sulfhydrylase</fullName>
    </submittedName>
</protein>
<dbReference type="EMBL" id="PYGC01000001">
    <property type="protein sequence ID" value="PSK85163.1"/>
    <property type="molecule type" value="Genomic_DNA"/>
</dbReference>
<dbReference type="GO" id="GO:0005737">
    <property type="term" value="C:cytoplasm"/>
    <property type="evidence" value="ECO:0007669"/>
    <property type="project" value="TreeGrafter"/>
</dbReference>